<dbReference type="OMA" id="DMMYTSQ"/>
<dbReference type="OrthoDB" id="10261408at2759"/>
<gene>
    <name evidence="4" type="primary">LOC118412394</name>
</gene>
<feature type="compositionally biased region" description="Polar residues" evidence="1">
    <location>
        <begin position="301"/>
        <end position="320"/>
    </location>
</feature>
<reference evidence="4" key="2">
    <citation type="submission" date="2025-08" db="UniProtKB">
        <authorList>
            <consortium name="RefSeq"/>
        </authorList>
    </citation>
    <scope>IDENTIFICATION</scope>
    <source>
        <strain evidence="4">S238N-H82</strain>
        <tissue evidence="4">Testes</tissue>
    </source>
</reference>
<feature type="domain" description="BTB" evidence="2">
    <location>
        <begin position="163"/>
        <end position="227"/>
    </location>
</feature>
<evidence type="ECO:0000313" key="4">
    <source>
        <dbReference type="RefSeq" id="XP_035671116.1"/>
    </source>
</evidence>
<dbReference type="SUPFAM" id="SSF54695">
    <property type="entry name" value="POZ domain"/>
    <property type="match status" value="2"/>
</dbReference>
<evidence type="ECO:0000313" key="3">
    <source>
        <dbReference type="Proteomes" id="UP000001554"/>
    </source>
</evidence>
<feature type="domain" description="BTB" evidence="2">
    <location>
        <begin position="29"/>
        <end position="94"/>
    </location>
</feature>
<dbReference type="CDD" id="cd18186">
    <property type="entry name" value="BTB_POZ_ZBTB_KLHL-like"/>
    <property type="match status" value="1"/>
</dbReference>
<dbReference type="PROSITE" id="PS50097">
    <property type="entry name" value="BTB"/>
    <property type="match status" value="2"/>
</dbReference>
<protein>
    <submittedName>
        <fullName evidence="4">Uncharacterized protein LOC118412394</fullName>
    </submittedName>
</protein>
<dbReference type="GeneID" id="118412394"/>
<keyword evidence="3" id="KW-1185">Reference proteome</keyword>
<dbReference type="PANTHER" id="PTHR46105:SF28">
    <property type="entry name" value="ZINC FINGER PROTEIN 37-LIKE"/>
    <property type="match status" value="1"/>
</dbReference>
<dbReference type="RefSeq" id="XP_035671116.1">
    <property type="nucleotide sequence ID" value="XM_035815223.1"/>
</dbReference>
<sequence length="588" mass="65884">MARLIHYDDQPIKVLQYLDHQRRADILPCDTKVKIEGRHFPAHKIVLRASSGYFDTLFKAQTGETREVELSGLTTQGFSAMLDMMYTSQLQISTGNVMEVQVSASYLHVMDVVADCTRFLTTSLASGHMMTDSTTVQVLHYPSHPAKLLQHFDSQRRQHQSSCDITIKVKDESFPAHKAILMASSGYLRTVLSGKQNMNEVELHGLTKEGISATLDMMYTSQLQLSAQNVIDVQIAASYLHMMDVVADCTQFLHECIRSGCMANDRLVDRSGDYEHDLAKPETTIAARSFPSTTAEISRYQNETVSKSSPIGSTGATNEHFQAPSPVQGHPNWAIVSSSSSHSNSDREVVVKRETDDWEDVMTMSPEGAEQHQTNAAYFEDCMDGTGVSHGTRERSQASPMSNLYGNNYHQQGQGIQELQTNMACTGRHRTSGAQFHSGSHHHDQSDVMHYSREQMLAKNETNNAARNWFRRVVRETVNRYEMTGLRSVYIDDAMAEVFRRCPSLKPDDIWDIRRQFRNFLSNKSGHQSRKERGYLVPSKRMLAQRRSQEGADTPLSPASSVSSANVHSGGEESIESHEQEAGESTEC</sequence>
<organism evidence="3 4">
    <name type="scientific">Branchiostoma floridae</name>
    <name type="common">Florida lancelet</name>
    <name type="synonym">Amphioxus</name>
    <dbReference type="NCBI Taxonomy" id="7739"/>
    <lineage>
        <taxon>Eukaryota</taxon>
        <taxon>Metazoa</taxon>
        <taxon>Chordata</taxon>
        <taxon>Cephalochordata</taxon>
        <taxon>Leptocardii</taxon>
        <taxon>Amphioxiformes</taxon>
        <taxon>Branchiostomatidae</taxon>
        <taxon>Branchiostoma</taxon>
    </lineage>
</organism>
<dbReference type="PANTHER" id="PTHR46105">
    <property type="entry name" value="AGAP004733-PA"/>
    <property type="match status" value="1"/>
</dbReference>
<feature type="compositionally biased region" description="Polar residues" evidence="1">
    <location>
        <begin position="557"/>
        <end position="567"/>
    </location>
</feature>
<dbReference type="Pfam" id="PF00651">
    <property type="entry name" value="BTB"/>
    <property type="match status" value="2"/>
</dbReference>
<dbReference type="GO" id="GO:0000981">
    <property type="term" value="F:DNA-binding transcription factor activity, RNA polymerase II-specific"/>
    <property type="evidence" value="ECO:0000318"/>
    <property type="project" value="GO_Central"/>
</dbReference>
<accession>A0A9J7ML14</accession>
<evidence type="ECO:0000256" key="1">
    <source>
        <dbReference type="SAM" id="MobiDB-lite"/>
    </source>
</evidence>
<dbReference type="InterPro" id="IPR050457">
    <property type="entry name" value="ZnFinger_BTB_dom_contain"/>
</dbReference>
<dbReference type="Proteomes" id="UP000001554">
    <property type="component" value="Chromosome 3"/>
</dbReference>
<dbReference type="AlphaFoldDB" id="A0A9J7ML14"/>
<dbReference type="InterPro" id="IPR011333">
    <property type="entry name" value="SKP1/BTB/POZ_sf"/>
</dbReference>
<evidence type="ECO:0000259" key="2">
    <source>
        <dbReference type="PROSITE" id="PS50097"/>
    </source>
</evidence>
<feature type="region of interest" description="Disordered" evidence="1">
    <location>
        <begin position="301"/>
        <end position="324"/>
    </location>
</feature>
<name>A0A9J7ML14_BRAFL</name>
<dbReference type="KEGG" id="bfo:118412394"/>
<reference evidence="3" key="1">
    <citation type="journal article" date="2020" name="Nat. Ecol. Evol.">
        <title>Deeply conserved synteny resolves early events in vertebrate evolution.</title>
        <authorList>
            <person name="Simakov O."/>
            <person name="Marletaz F."/>
            <person name="Yue J.X."/>
            <person name="O'Connell B."/>
            <person name="Jenkins J."/>
            <person name="Brandt A."/>
            <person name="Calef R."/>
            <person name="Tung C.H."/>
            <person name="Huang T.K."/>
            <person name="Schmutz J."/>
            <person name="Satoh N."/>
            <person name="Yu J.K."/>
            <person name="Putnam N.H."/>
            <person name="Green R.E."/>
            <person name="Rokhsar D.S."/>
        </authorList>
    </citation>
    <scope>NUCLEOTIDE SEQUENCE [LARGE SCALE GENOMIC DNA]</scope>
    <source>
        <strain evidence="3">S238N-H82</strain>
    </source>
</reference>
<feature type="region of interest" description="Disordered" evidence="1">
    <location>
        <begin position="524"/>
        <end position="588"/>
    </location>
</feature>
<dbReference type="GO" id="GO:0000978">
    <property type="term" value="F:RNA polymerase II cis-regulatory region sequence-specific DNA binding"/>
    <property type="evidence" value="ECO:0000318"/>
    <property type="project" value="GO_Central"/>
</dbReference>
<proteinExistence type="predicted"/>
<dbReference type="SMART" id="SM00225">
    <property type="entry name" value="BTB"/>
    <property type="match status" value="2"/>
</dbReference>
<dbReference type="GO" id="GO:0006357">
    <property type="term" value="P:regulation of transcription by RNA polymerase II"/>
    <property type="evidence" value="ECO:0000318"/>
    <property type="project" value="GO_Central"/>
</dbReference>
<dbReference type="Gene3D" id="3.30.710.10">
    <property type="entry name" value="Potassium Channel Kv1.1, Chain A"/>
    <property type="match status" value="2"/>
</dbReference>
<dbReference type="InterPro" id="IPR000210">
    <property type="entry name" value="BTB/POZ_dom"/>
</dbReference>